<evidence type="ECO:0000313" key="3">
    <source>
        <dbReference type="EMBL" id="GAA1843581.1"/>
    </source>
</evidence>
<proteinExistence type="predicted"/>
<dbReference type="SMART" id="SM00507">
    <property type="entry name" value="HNHc"/>
    <property type="match status" value="1"/>
</dbReference>
<evidence type="ECO:0000256" key="1">
    <source>
        <dbReference type="SAM" id="MobiDB-lite"/>
    </source>
</evidence>
<dbReference type="Gene3D" id="1.10.30.50">
    <property type="match status" value="1"/>
</dbReference>
<evidence type="ECO:0000259" key="2">
    <source>
        <dbReference type="SMART" id="SM00507"/>
    </source>
</evidence>
<keyword evidence="4" id="KW-1185">Reference proteome</keyword>
<feature type="domain" description="HNH nuclease" evidence="2">
    <location>
        <begin position="117"/>
        <end position="167"/>
    </location>
</feature>
<accession>A0ABP4Z6U7</accession>
<dbReference type="Proteomes" id="UP001501746">
    <property type="component" value="Unassembled WGS sequence"/>
</dbReference>
<dbReference type="CDD" id="cd00085">
    <property type="entry name" value="HNHc"/>
    <property type="match status" value="1"/>
</dbReference>
<sequence length="213" mass="23250">MSSSTRTHGATWRVDIAHGDAPGAATTPMLSDPLVVHATGEGYVLGASKARLSSSQRTAPAPEPGSESGSTDRAWQDEIRGASDYDVGMAVSRSRAAVYARRRKRRLAQNTHDLTDAQWQALMAEWGGCAYCTASDRQLQRDCVQPISRGGRYTLGNVVPACGACNASKSNDEVTSWLRRKNFDERMFLIRQHEIGRLLEERFAEPGLAEGQP</sequence>
<comment type="caution">
    <text evidence="3">The sequence shown here is derived from an EMBL/GenBank/DDBJ whole genome shotgun (WGS) entry which is preliminary data.</text>
</comment>
<name>A0ABP4Z6U7_9MICO</name>
<reference evidence="4" key="1">
    <citation type="journal article" date="2019" name="Int. J. Syst. Evol. Microbiol.">
        <title>The Global Catalogue of Microorganisms (GCM) 10K type strain sequencing project: providing services to taxonomists for standard genome sequencing and annotation.</title>
        <authorList>
            <consortium name="The Broad Institute Genomics Platform"/>
            <consortium name="The Broad Institute Genome Sequencing Center for Infectious Disease"/>
            <person name="Wu L."/>
            <person name="Ma J."/>
        </authorList>
    </citation>
    <scope>NUCLEOTIDE SEQUENCE [LARGE SCALE GENOMIC DNA]</scope>
    <source>
        <strain evidence="4">JCM 14323</strain>
    </source>
</reference>
<dbReference type="EMBL" id="BAAANK010000009">
    <property type="protein sequence ID" value="GAA1843581.1"/>
    <property type="molecule type" value="Genomic_DNA"/>
</dbReference>
<organism evidence="3 4">
    <name type="scientific">Agromyces salentinus</name>
    <dbReference type="NCBI Taxonomy" id="269421"/>
    <lineage>
        <taxon>Bacteria</taxon>
        <taxon>Bacillati</taxon>
        <taxon>Actinomycetota</taxon>
        <taxon>Actinomycetes</taxon>
        <taxon>Micrococcales</taxon>
        <taxon>Microbacteriaceae</taxon>
        <taxon>Agromyces</taxon>
    </lineage>
</organism>
<dbReference type="InterPro" id="IPR003615">
    <property type="entry name" value="HNH_nuc"/>
</dbReference>
<evidence type="ECO:0000313" key="4">
    <source>
        <dbReference type="Proteomes" id="UP001501746"/>
    </source>
</evidence>
<dbReference type="InterPro" id="IPR029471">
    <property type="entry name" value="HNH_5"/>
</dbReference>
<gene>
    <name evidence="3" type="ORF">GCM10009750_32360</name>
</gene>
<protein>
    <recommendedName>
        <fullName evidence="2">HNH nuclease domain-containing protein</fullName>
    </recommendedName>
</protein>
<dbReference type="Pfam" id="PF14279">
    <property type="entry name" value="HNH_5"/>
    <property type="match status" value="1"/>
</dbReference>
<feature type="region of interest" description="Disordered" evidence="1">
    <location>
        <begin position="51"/>
        <end position="74"/>
    </location>
</feature>